<dbReference type="EMBL" id="AP013068">
    <property type="protein sequence ID" value="BAN47238.1"/>
    <property type="molecule type" value="Genomic_DNA"/>
</dbReference>
<reference evidence="5 6" key="1">
    <citation type="journal article" date="2013" name="Genome Announc.">
        <title>Complete Genome Sequence of the Carbazole Degrader Pseudomonas resinovorans Strain CA10 (NBRC 106553).</title>
        <authorList>
            <person name="Shintani M."/>
            <person name="Hosoyama A."/>
            <person name="Ohji S."/>
            <person name="Tsuchikane K."/>
            <person name="Takarada H."/>
            <person name="Yamazoe A."/>
            <person name="Fujita N."/>
            <person name="Nojiri H."/>
        </authorList>
    </citation>
    <scope>NUCLEOTIDE SEQUENCE [LARGE SCALE GENOMIC DNA]</scope>
    <source>
        <strain evidence="5 6">NBRC 106553</strain>
    </source>
</reference>
<accession>S6ANQ5</accession>
<dbReference type="OrthoDB" id="6506763at2"/>
<dbReference type="SMART" id="SM00342">
    <property type="entry name" value="HTH_ARAC"/>
    <property type="match status" value="1"/>
</dbReference>
<dbReference type="AlphaFoldDB" id="S6ANQ5"/>
<evidence type="ECO:0000313" key="5">
    <source>
        <dbReference type="EMBL" id="BAN47238.1"/>
    </source>
</evidence>
<dbReference type="InterPro" id="IPR032687">
    <property type="entry name" value="AraC-type_N"/>
</dbReference>
<organism evidence="5 6">
    <name type="scientific">Metapseudomonas resinovorans NBRC 106553</name>
    <dbReference type="NCBI Taxonomy" id="1245471"/>
    <lineage>
        <taxon>Bacteria</taxon>
        <taxon>Pseudomonadati</taxon>
        <taxon>Pseudomonadota</taxon>
        <taxon>Gammaproteobacteria</taxon>
        <taxon>Pseudomonadales</taxon>
        <taxon>Pseudomonadaceae</taxon>
        <taxon>Metapseudomonas</taxon>
    </lineage>
</organism>
<dbReference type="PROSITE" id="PS01124">
    <property type="entry name" value="HTH_ARAC_FAMILY_2"/>
    <property type="match status" value="1"/>
</dbReference>
<evidence type="ECO:0000256" key="1">
    <source>
        <dbReference type="ARBA" id="ARBA00023015"/>
    </source>
</evidence>
<dbReference type="RefSeq" id="WP_016491440.1">
    <property type="nucleotide sequence ID" value="NC_021499.1"/>
</dbReference>
<sequence>MAIRYEVRSASLIGLVTEVEKLGGDLESLLGEAGLSLDQLGDHDCFIGLDSVIRVLALAAGRLACPALGMRIAQHQGFFALGLLGKLVAAEPDLGAAFKAVQRYLALHNNAEQWRMQVHSGRAYLQRIEQFYGLPQAQQYRELALATYVRLAMELGGPDARPIRVEISHSRIASVKLYQQYFGCEVLFDREHDCLVYDEKVMRYPVRPIPELAVDQADEYRRARLANLRGSLELQVRSLIAQALGFNQHSLESVAALMDMHPRTLQRRLREQGLGFQPLLQEVKMQLACWHLEASAIDLTLLSHALGYNELAAFSKAFKNHTGVAPSHWRKQNRQLPG</sequence>
<dbReference type="GO" id="GO:0005829">
    <property type="term" value="C:cytosol"/>
    <property type="evidence" value="ECO:0007669"/>
    <property type="project" value="TreeGrafter"/>
</dbReference>
<dbReference type="InterPro" id="IPR009057">
    <property type="entry name" value="Homeodomain-like_sf"/>
</dbReference>
<dbReference type="PANTHER" id="PTHR47894:SF4">
    <property type="entry name" value="HTH-TYPE TRANSCRIPTIONAL REGULATOR GADX"/>
    <property type="match status" value="1"/>
</dbReference>
<evidence type="ECO:0000313" key="6">
    <source>
        <dbReference type="Proteomes" id="UP000015503"/>
    </source>
</evidence>
<dbReference type="HOGENOM" id="CLU_047522_1_2_6"/>
<dbReference type="Pfam" id="PF12625">
    <property type="entry name" value="Arabinose_bd"/>
    <property type="match status" value="1"/>
</dbReference>
<dbReference type="PANTHER" id="PTHR47894">
    <property type="entry name" value="HTH-TYPE TRANSCRIPTIONAL REGULATOR GADX"/>
    <property type="match status" value="1"/>
</dbReference>
<proteinExistence type="predicted"/>
<dbReference type="STRING" id="1245471.PCA10_15060"/>
<keyword evidence="3" id="KW-0804">Transcription</keyword>
<dbReference type="GO" id="GO:0003700">
    <property type="term" value="F:DNA-binding transcription factor activity"/>
    <property type="evidence" value="ECO:0007669"/>
    <property type="project" value="InterPro"/>
</dbReference>
<feature type="domain" description="HTH araC/xylS-type" evidence="4">
    <location>
        <begin position="234"/>
        <end position="332"/>
    </location>
</feature>
<name>S6ANQ5_METRE</name>
<dbReference type="KEGG" id="pre:PCA10_15060"/>
<dbReference type="Proteomes" id="UP000015503">
    <property type="component" value="Chromosome"/>
</dbReference>
<dbReference type="eggNOG" id="COG2207">
    <property type="taxonomic scope" value="Bacteria"/>
</dbReference>
<evidence type="ECO:0000256" key="2">
    <source>
        <dbReference type="ARBA" id="ARBA00023125"/>
    </source>
</evidence>
<dbReference type="PATRIC" id="fig|1245471.3.peg.1527"/>
<dbReference type="SUPFAM" id="SSF46689">
    <property type="entry name" value="Homeodomain-like"/>
    <property type="match status" value="1"/>
</dbReference>
<keyword evidence="2" id="KW-0238">DNA-binding</keyword>
<dbReference type="InterPro" id="IPR018060">
    <property type="entry name" value="HTH_AraC"/>
</dbReference>
<evidence type="ECO:0000256" key="3">
    <source>
        <dbReference type="ARBA" id="ARBA00023163"/>
    </source>
</evidence>
<keyword evidence="6" id="KW-1185">Reference proteome</keyword>
<dbReference type="GO" id="GO:0000976">
    <property type="term" value="F:transcription cis-regulatory region binding"/>
    <property type="evidence" value="ECO:0007669"/>
    <property type="project" value="TreeGrafter"/>
</dbReference>
<gene>
    <name evidence="5" type="ORF">PCA10_15060</name>
</gene>
<dbReference type="Pfam" id="PF12833">
    <property type="entry name" value="HTH_18"/>
    <property type="match status" value="1"/>
</dbReference>
<evidence type="ECO:0000259" key="4">
    <source>
        <dbReference type="PROSITE" id="PS01124"/>
    </source>
</evidence>
<keyword evidence="1" id="KW-0805">Transcription regulation</keyword>
<dbReference type="Gene3D" id="1.10.10.60">
    <property type="entry name" value="Homeodomain-like"/>
    <property type="match status" value="1"/>
</dbReference>
<protein>
    <submittedName>
        <fullName evidence="5">Putative AraC family transcriptional regulator</fullName>
    </submittedName>
</protein>